<evidence type="ECO:0000256" key="2">
    <source>
        <dbReference type="ARBA" id="ARBA00022475"/>
    </source>
</evidence>
<evidence type="ECO:0000256" key="5">
    <source>
        <dbReference type="ARBA" id="ARBA00023136"/>
    </source>
</evidence>
<comment type="subcellular location">
    <subcellularLocation>
        <location evidence="1">Cell membrane</location>
    </subcellularLocation>
</comment>
<feature type="domain" description="Glycosyltransferase 2-like" evidence="6">
    <location>
        <begin position="4"/>
        <end position="125"/>
    </location>
</feature>
<dbReference type="InterPro" id="IPR029044">
    <property type="entry name" value="Nucleotide-diphossugar_trans"/>
</dbReference>
<dbReference type="PANTHER" id="PTHR43646">
    <property type="entry name" value="GLYCOSYLTRANSFERASE"/>
    <property type="match status" value="1"/>
</dbReference>
<organism evidence="7 8">
    <name type="scientific">Candidatus Gottesmanbacteria bacterium GW2011_GWA2_47_9</name>
    <dbReference type="NCBI Taxonomy" id="1618445"/>
    <lineage>
        <taxon>Bacteria</taxon>
        <taxon>Candidatus Gottesmaniibacteriota</taxon>
    </lineage>
</organism>
<comment type="caution">
    <text evidence="7">The sequence shown here is derived from an EMBL/GenBank/DDBJ whole genome shotgun (WGS) entry which is preliminary data.</text>
</comment>
<evidence type="ECO:0000313" key="7">
    <source>
        <dbReference type="EMBL" id="KKU88759.1"/>
    </source>
</evidence>
<name>A0A0G1U3Y8_9BACT</name>
<reference evidence="7 8" key="1">
    <citation type="journal article" date="2015" name="Nature">
        <title>rRNA introns, odd ribosomes, and small enigmatic genomes across a large radiation of phyla.</title>
        <authorList>
            <person name="Brown C.T."/>
            <person name="Hug L.A."/>
            <person name="Thomas B.C."/>
            <person name="Sharon I."/>
            <person name="Castelle C.J."/>
            <person name="Singh A."/>
            <person name="Wilkins M.J."/>
            <person name="Williams K.H."/>
            <person name="Banfield J.F."/>
        </authorList>
    </citation>
    <scope>NUCLEOTIDE SEQUENCE [LARGE SCALE GENOMIC DNA]</scope>
</reference>
<dbReference type="Gene3D" id="3.90.550.10">
    <property type="entry name" value="Spore Coat Polysaccharide Biosynthesis Protein SpsA, Chain A"/>
    <property type="match status" value="1"/>
</dbReference>
<gene>
    <name evidence="7" type="ORF">UY16_C0002G0031</name>
</gene>
<proteinExistence type="predicted"/>
<dbReference type="InterPro" id="IPR001173">
    <property type="entry name" value="Glyco_trans_2-like"/>
</dbReference>
<evidence type="ECO:0000256" key="3">
    <source>
        <dbReference type="ARBA" id="ARBA00022676"/>
    </source>
</evidence>
<dbReference type="Pfam" id="PF00535">
    <property type="entry name" value="Glycos_transf_2"/>
    <property type="match status" value="1"/>
</dbReference>
<sequence>MIISLVIPAYNEEKYLPATLASIAKQERKPDELIVVDASSTDNTVQIAKSFGANVITVQKSTIGYSRQVGLKAAKGDVVAFTDADAILPPDWLTQMEHMLATPGVVGAFGSFRVPDGPWWYKIYINILQPPIVNLIYFLFRIPLATGQNMAFWKEKAMAIGGFPEEFKLAEDIEIARRMKSVGKIIFRQDFYVLASGRRGNEGLGLLTRIPKAFFYYFFFRKADKVGFPDIR</sequence>
<accession>A0A0G1U3Y8</accession>
<dbReference type="AlphaFoldDB" id="A0A0G1U3Y8"/>
<keyword evidence="4" id="KW-0808">Transferase</keyword>
<dbReference type="GO" id="GO:0005886">
    <property type="term" value="C:plasma membrane"/>
    <property type="evidence" value="ECO:0007669"/>
    <property type="project" value="UniProtKB-SubCell"/>
</dbReference>
<evidence type="ECO:0000313" key="8">
    <source>
        <dbReference type="Proteomes" id="UP000034739"/>
    </source>
</evidence>
<evidence type="ECO:0000256" key="4">
    <source>
        <dbReference type="ARBA" id="ARBA00022679"/>
    </source>
</evidence>
<evidence type="ECO:0000259" key="6">
    <source>
        <dbReference type="Pfam" id="PF00535"/>
    </source>
</evidence>
<dbReference type="Proteomes" id="UP000034739">
    <property type="component" value="Unassembled WGS sequence"/>
</dbReference>
<dbReference type="GO" id="GO:0016757">
    <property type="term" value="F:glycosyltransferase activity"/>
    <property type="evidence" value="ECO:0007669"/>
    <property type="project" value="UniProtKB-KW"/>
</dbReference>
<evidence type="ECO:0000256" key="1">
    <source>
        <dbReference type="ARBA" id="ARBA00004236"/>
    </source>
</evidence>
<dbReference type="PANTHER" id="PTHR43646:SF2">
    <property type="entry name" value="GLYCOSYLTRANSFERASE 2-LIKE DOMAIN-CONTAINING PROTEIN"/>
    <property type="match status" value="1"/>
</dbReference>
<dbReference type="EMBL" id="LCOY01000002">
    <property type="protein sequence ID" value="KKU88759.1"/>
    <property type="molecule type" value="Genomic_DNA"/>
</dbReference>
<dbReference type="SUPFAM" id="SSF53448">
    <property type="entry name" value="Nucleotide-diphospho-sugar transferases"/>
    <property type="match status" value="1"/>
</dbReference>
<keyword evidence="2" id="KW-1003">Cell membrane</keyword>
<protein>
    <recommendedName>
        <fullName evidence="6">Glycosyltransferase 2-like domain-containing protein</fullName>
    </recommendedName>
</protein>
<keyword evidence="5" id="KW-0472">Membrane</keyword>
<keyword evidence="3" id="KW-0328">Glycosyltransferase</keyword>